<dbReference type="Proteomes" id="UP000681720">
    <property type="component" value="Unassembled WGS sequence"/>
</dbReference>
<dbReference type="SMART" id="SM00702">
    <property type="entry name" value="P4Hc"/>
    <property type="match status" value="1"/>
</dbReference>
<keyword evidence="4" id="KW-0223">Dioxygenase</keyword>
<comment type="caution">
    <text evidence="8">The sequence shown here is derived from an EMBL/GenBank/DDBJ whole genome shotgun (WGS) entry which is preliminary data.</text>
</comment>
<evidence type="ECO:0000256" key="3">
    <source>
        <dbReference type="ARBA" id="ARBA00022896"/>
    </source>
</evidence>
<dbReference type="InterPro" id="IPR044862">
    <property type="entry name" value="Pro_4_hyd_alph_FE2OG_OXY"/>
</dbReference>
<dbReference type="GO" id="GO:0005783">
    <property type="term" value="C:endoplasmic reticulum"/>
    <property type="evidence" value="ECO:0007669"/>
    <property type="project" value="TreeGrafter"/>
</dbReference>
<keyword evidence="3" id="KW-0847">Vitamin C</keyword>
<sequence length="456" mass="52607">MFSFNNKPLSLVRVDFNSIKQVKKLLEDERITMGHMKNLVKQYHPPAKINHYAGHSACPEVQEIRRQINQNQREKRTQLLINLEQDQQLHYNNNNQSFPPLPSTSIQQKQHKNDRNNIYIENILTSLSNKIEYRLQQFEDRLINQVIEVEKIMDKLKSTTSELEAFIFETILPSIKPIQECSFINTRSTATREDLIKYKNDVANVYRNFSYDIFTNKGTNSHGGVVLAADRTITLDYQGHLSKQVKVNRGTPQGSCFGPKTYIVNHFDLPSIFDCPSEVHLYVDDLAILFSPSIYLKYAQQVDEIETRINKDLLKLANYAESNHQPIYNKKTDTWLRDEDSPVLVRLSQLISALTNLTMETAEEVHVVNYGVGGYYSPHVDFYHKWENPAYFRKAGNRIATWMTYMSDVEWGGATVFPLSGGHIVPKKGSTVFWYNLNASGEGRPTTEHYMQVSIV</sequence>
<evidence type="ECO:0000256" key="6">
    <source>
        <dbReference type="ARBA" id="ARBA00023004"/>
    </source>
</evidence>
<evidence type="ECO:0000256" key="1">
    <source>
        <dbReference type="ARBA" id="ARBA00001961"/>
    </source>
</evidence>
<evidence type="ECO:0000256" key="4">
    <source>
        <dbReference type="ARBA" id="ARBA00022964"/>
    </source>
</evidence>
<keyword evidence="5" id="KW-0560">Oxidoreductase</keyword>
<dbReference type="Pfam" id="PF13640">
    <property type="entry name" value="2OG-FeII_Oxy_3"/>
    <property type="match status" value="1"/>
</dbReference>
<dbReference type="PANTHER" id="PTHR10869">
    <property type="entry name" value="PROLYL 4-HYDROXYLASE ALPHA SUBUNIT"/>
    <property type="match status" value="1"/>
</dbReference>
<organism evidence="8 9">
    <name type="scientific">Rotaria magnacalcarata</name>
    <dbReference type="NCBI Taxonomy" id="392030"/>
    <lineage>
        <taxon>Eukaryota</taxon>
        <taxon>Metazoa</taxon>
        <taxon>Spiralia</taxon>
        <taxon>Gnathifera</taxon>
        <taxon>Rotifera</taxon>
        <taxon>Eurotatoria</taxon>
        <taxon>Bdelloidea</taxon>
        <taxon>Philodinida</taxon>
        <taxon>Philodinidae</taxon>
        <taxon>Rotaria</taxon>
    </lineage>
</organism>
<accession>A0A8S2KC50</accession>
<dbReference type="AlphaFoldDB" id="A0A8S2KC50"/>
<comment type="cofactor">
    <cofactor evidence="1">
        <name>L-ascorbate</name>
        <dbReference type="ChEBI" id="CHEBI:38290"/>
    </cofactor>
</comment>
<evidence type="ECO:0000259" key="7">
    <source>
        <dbReference type="SMART" id="SM00702"/>
    </source>
</evidence>
<dbReference type="InterPro" id="IPR045054">
    <property type="entry name" value="P4HA-like"/>
</dbReference>
<dbReference type="EMBL" id="CAJOBJ010000806">
    <property type="protein sequence ID" value="CAF3845006.1"/>
    <property type="molecule type" value="Genomic_DNA"/>
</dbReference>
<dbReference type="PANTHER" id="PTHR10869:SF244">
    <property type="entry name" value="PROLYL 4-HYDROXYLASE SUBUNIT ALPHA-2"/>
    <property type="match status" value="1"/>
</dbReference>
<reference evidence="8" key="1">
    <citation type="submission" date="2021-02" db="EMBL/GenBank/DDBJ databases">
        <authorList>
            <person name="Nowell W R."/>
        </authorList>
    </citation>
    <scope>NUCLEOTIDE SEQUENCE</scope>
</reference>
<name>A0A8S2KC50_9BILA</name>
<feature type="domain" description="Prolyl 4-hydroxylase alpha subunit" evidence="7">
    <location>
        <begin position="281"/>
        <end position="456"/>
    </location>
</feature>
<dbReference type="InterPro" id="IPR006620">
    <property type="entry name" value="Pro_4_hyd_alph"/>
</dbReference>
<dbReference type="GO" id="GO:0031418">
    <property type="term" value="F:L-ascorbic acid binding"/>
    <property type="evidence" value="ECO:0007669"/>
    <property type="project" value="UniProtKB-KW"/>
</dbReference>
<evidence type="ECO:0000313" key="8">
    <source>
        <dbReference type="EMBL" id="CAF3845006.1"/>
    </source>
</evidence>
<proteinExistence type="predicted"/>
<gene>
    <name evidence="8" type="ORF">GIL414_LOCUS3621</name>
</gene>
<dbReference type="GO" id="GO:0004656">
    <property type="term" value="F:procollagen-proline 4-dioxygenase activity"/>
    <property type="evidence" value="ECO:0007669"/>
    <property type="project" value="TreeGrafter"/>
</dbReference>
<protein>
    <recommendedName>
        <fullName evidence="7">Prolyl 4-hydroxylase alpha subunit domain-containing protein</fullName>
    </recommendedName>
</protein>
<evidence type="ECO:0000256" key="2">
    <source>
        <dbReference type="ARBA" id="ARBA00022723"/>
    </source>
</evidence>
<keyword evidence="6" id="KW-0408">Iron</keyword>
<evidence type="ECO:0000313" key="9">
    <source>
        <dbReference type="Proteomes" id="UP000681720"/>
    </source>
</evidence>
<dbReference type="GO" id="GO:0005506">
    <property type="term" value="F:iron ion binding"/>
    <property type="evidence" value="ECO:0007669"/>
    <property type="project" value="InterPro"/>
</dbReference>
<evidence type="ECO:0000256" key="5">
    <source>
        <dbReference type="ARBA" id="ARBA00023002"/>
    </source>
</evidence>
<dbReference type="Gene3D" id="2.60.120.620">
    <property type="entry name" value="q2cbj1_9rhob like domain"/>
    <property type="match status" value="1"/>
</dbReference>
<keyword evidence="2" id="KW-0479">Metal-binding</keyword>